<dbReference type="InterPro" id="IPR003362">
    <property type="entry name" value="Bact_transf"/>
</dbReference>
<evidence type="ECO:0000259" key="8">
    <source>
        <dbReference type="Pfam" id="PF02397"/>
    </source>
</evidence>
<evidence type="ECO:0000256" key="7">
    <source>
        <dbReference type="SAM" id="Phobius"/>
    </source>
</evidence>
<dbReference type="GO" id="GO:0016780">
    <property type="term" value="F:phosphotransferase activity, for other substituted phosphate groups"/>
    <property type="evidence" value="ECO:0007669"/>
    <property type="project" value="TreeGrafter"/>
</dbReference>
<feature type="transmembrane region" description="Helical" evidence="7">
    <location>
        <begin position="26"/>
        <end position="50"/>
    </location>
</feature>
<comment type="subcellular location">
    <subcellularLocation>
        <location evidence="1">Membrane</location>
        <topology evidence="1">Multi-pass membrane protein</topology>
    </subcellularLocation>
</comment>
<protein>
    <submittedName>
        <fullName evidence="9">Exopolysaccharide biosynthesis polyprenyl glycosylphosphotransferase</fullName>
    </submittedName>
</protein>
<feature type="domain" description="Bacterial sugar transferase" evidence="8">
    <location>
        <begin position="24"/>
        <end position="204"/>
    </location>
</feature>
<evidence type="ECO:0000256" key="6">
    <source>
        <dbReference type="ARBA" id="ARBA00023136"/>
    </source>
</evidence>
<accession>A0A1I5A5V6</accession>
<evidence type="ECO:0000256" key="3">
    <source>
        <dbReference type="ARBA" id="ARBA00022679"/>
    </source>
</evidence>
<evidence type="ECO:0000256" key="4">
    <source>
        <dbReference type="ARBA" id="ARBA00022692"/>
    </source>
</evidence>
<reference evidence="9 10" key="1">
    <citation type="submission" date="2016-10" db="EMBL/GenBank/DDBJ databases">
        <authorList>
            <person name="de Groot N.N."/>
        </authorList>
    </citation>
    <scope>NUCLEOTIDE SEQUENCE [LARGE SCALE GENOMIC DNA]</scope>
    <source>
        <strain evidence="9 10">ML2</strain>
    </source>
</reference>
<keyword evidence="5 7" id="KW-1133">Transmembrane helix</keyword>
<dbReference type="AlphaFoldDB" id="A0A1I5A5V6"/>
<dbReference type="EMBL" id="FOVK01000002">
    <property type="protein sequence ID" value="SFN57832.1"/>
    <property type="molecule type" value="Genomic_DNA"/>
</dbReference>
<proteinExistence type="inferred from homology"/>
<evidence type="ECO:0000313" key="10">
    <source>
        <dbReference type="Proteomes" id="UP000181899"/>
    </source>
</evidence>
<dbReference type="PANTHER" id="PTHR30576">
    <property type="entry name" value="COLANIC BIOSYNTHESIS UDP-GLUCOSE LIPID CARRIER TRANSFERASE"/>
    <property type="match status" value="1"/>
</dbReference>
<keyword evidence="3 9" id="KW-0808">Transferase</keyword>
<comment type="similarity">
    <text evidence="2">Belongs to the bacterial sugar transferase family.</text>
</comment>
<keyword evidence="6 7" id="KW-0472">Membrane</keyword>
<evidence type="ECO:0000256" key="2">
    <source>
        <dbReference type="ARBA" id="ARBA00006464"/>
    </source>
</evidence>
<dbReference type="PANTHER" id="PTHR30576:SF0">
    <property type="entry name" value="UNDECAPRENYL-PHOSPHATE N-ACETYLGALACTOSAMINYL 1-PHOSPHATE TRANSFERASE-RELATED"/>
    <property type="match status" value="1"/>
</dbReference>
<evidence type="ECO:0000256" key="1">
    <source>
        <dbReference type="ARBA" id="ARBA00004141"/>
    </source>
</evidence>
<evidence type="ECO:0000256" key="5">
    <source>
        <dbReference type="ARBA" id="ARBA00022989"/>
    </source>
</evidence>
<evidence type="ECO:0000313" key="9">
    <source>
        <dbReference type="EMBL" id="SFN57832.1"/>
    </source>
</evidence>
<name>A0A1I5A5V6_9CLOT</name>
<dbReference type="NCBIfam" id="TIGR03025">
    <property type="entry name" value="EPS_sugtrans"/>
    <property type="match status" value="1"/>
</dbReference>
<dbReference type="RefSeq" id="WP_074911451.1">
    <property type="nucleotide sequence ID" value="NZ_FOVK01000002.1"/>
</dbReference>
<keyword evidence="10" id="KW-1185">Reference proteome</keyword>
<dbReference type="OrthoDB" id="9808602at2"/>
<keyword evidence="4 7" id="KW-0812">Transmembrane</keyword>
<dbReference type="InterPro" id="IPR017475">
    <property type="entry name" value="EPS_sugar_tfrase"/>
</dbReference>
<dbReference type="Proteomes" id="UP000181899">
    <property type="component" value="Unassembled WGS sequence"/>
</dbReference>
<dbReference type="Pfam" id="PF02397">
    <property type="entry name" value="Bac_transf"/>
    <property type="match status" value="1"/>
</dbReference>
<gene>
    <name evidence="9" type="ORF">SAMN04488695_102340</name>
</gene>
<organism evidence="9 10">
    <name type="scientific">Proteiniclasticum ruminis</name>
    <dbReference type="NCBI Taxonomy" id="398199"/>
    <lineage>
        <taxon>Bacteria</taxon>
        <taxon>Bacillati</taxon>
        <taxon>Bacillota</taxon>
        <taxon>Clostridia</taxon>
        <taxon>Eubacteriales</taxon>
        <taxon>Clostridiaceae</taxon>
        <taxon>Proteiniclasticum</taxon>
    </lineage>
</organism>
<dbReference type="GO" id="GO:0016020">
    <property type="term" value="C:membrane"/>
    <property type="evidence" value="ECO:0007669"/>
    <property type="project" value="UniProtKB-SubCell"/>
</dbReference>
<sequence>MYKLQPDQFDPSVSQKNKLYDGIKRCADITGALLGMIVALPLIAVFGLLVRLETPGPVFYAQERLGKNGEKFNIYKIRSMVQDAEAHGAQWADKEDSRITKVGKFIRTTRIDELPQILNILKGDMSIVGPRPEREVFAEEFEKDIPGFKWRLLVRPGLTGLAQVNGGYENSPKEKLQYDLYYITHRSLVLDLKIMFLTIFVVFKGDGAR</sequence>